<dbReference type="KEGG" id="vde:111242937"/>
<evidence type="ECO:0000256" key="1">
    <source>
        <dbReference type="SAM" id="MobiDB-lite"/>
    </source>
</evidence>
<dbReference type="RefSeq" id="XP_022643625.1">
    <property type="nucleotide sequence ID" value="XM_022787890.1"/>
</dbReference>
<evidence type="ECO:0000313" key="2">
    <source>
        <dbReference type="EnsemblMetazoa" id="XP_022643625"/>
    </source>
</evidence>
<accession>A0A7M7IWX8</accession>
<name>A0A7M7IWX8_VARDE</name>
<dbReference type="EnsemblMetazoa" id="XM_022787890">
    <property type="protein sequence ID" value="XP_022643625"/>
    <property type="gene ID" value="LOC111242937"/>
</dbReference>
<feature type="compositionally biased region" description="Polar residues" evidence="1">
    <location>
        <begin position="121"/>
        <end position="138"/>
    </location>
</feature>
<organism evidence="2 3">
    <name type="scientific">Varroa destructor</name>
    <name type="common">Honeybee mite</name>
    <dbReference type="NCBI Taxonomy" id="109461"/>
    <lineage>
        <taxon>Eukaryota</taxon>
        <taxon>Metazoa</taxon>
        <taxon>Ecdysozoa</taxon>
        <taxon>Arthropoda</taxon>
        <taxon>Chelicerata</taxon>
        <taxon>Arachnida</taxon>
        <taxon>Acari</taxon>
        <taxon>Parasitiformes</taxon>
        <taxon>Mesostigmata</taxon>
        <taxon>Gamasina</taxon>
        <taxon>Dermanyssoidea</taxon>
        <taxon>Varroidae</taxon>
        <taxon>Varroa</taxon>
    </lineage>
</organism>
<feature type="region of interest" description="Disordered" evidence="1">
    <location>
        <begin position="105"/>
        <end position="176"/>
    </location>
</feature>
<protein>
    <submittedName>
        <fullName evidence="2">Uncharacterized protein</fullName>
    </submittedName>
</protein>
<feature type="compositionally biased region" description="Basic and acidic residues" evidence="1">
    <location>
        <begin position="111"/>
        <end position="120"/>
    </location>
</feature>
<proteinExistence type="predicted"/>
<evidence type="ECO:0000313" key="3">
    <source>
        <dbReference type="Proteomes" id="UP000594260"/>
    </source>
</evidence>
<dbReference type="InParanoid" id="A0A7M7IWX8"/>
<sequence length="176" mass="20022">MDLHFLVLEIILKWTFLNHQNQALVLVGRSFLGGGGVILRREIGRHSPLPRANDESTTCQSATKRIDRNTETAKPTRRVSCSRQAVAVREMRKEVQVRTLLKARLPRRRLQPKDGDRSSDGQRQLENTRTISFASVNSAPRLGVSSKESSSESDEEPSFVTFNIQPLLMRKQKRRS</sequence>
<reference evidence="2" key="1">
    <citation type="submission" date="2021-01" db="UniProtKB">
        <authorList>
            <consortium name="EnsemblMetazoa"/>
        </authorList>
    </citation>
    <scope>IDENTIFICATION</scope>
</reference>
<dbReference type="GeneID" id="111242937"/>
<dbReference type="Proteomes" id="UP000594260">
    <property type="component" value="Unplaced"/>
</dbReference>
<keyword evidence="3" id="KW-1185">Reference proteome</keyword>
<dbReference type="AlphaFoldDB" id="A0A7M7IWX8"/>